<dbReference type="RefSeq" id="WP_354508148.1">
    <property type="nucleotide sequence ID" value="NZ_JBEPMO010000005.1"/>
</dbReference>
<dbReference type="PANTHER" id="PTHR30329:SF21">
    <property type="entry name" value="LIPOPROTEIN YIAD-RELATED"/>
    <property type="match status" value="1"/>
</dbReference>
<gene>
    <name evidence="7" type="ORF">ABID46_001242</name>
</gene>
<feature type="region of interest" description="Disordered" evidence="5">
    <location>
        <begin position="301"/>
        <end position="322"/>
    </location>
</feature>
<dbReference type="InterPro" id="IPR006664">
    <property type="entry name" value="OMP_bac"/>
</dbReference>
<dbReference type="CDD" id="cd07185">
    <property type="entry name" value="OmpA_C-like"/>
    <property type="match status" value="1"/>
</dbReference>
<organism evidence="7 8">
    <name type="scientific">Moheibacter stercoris</name>
    <dbReference type="NCBI Taxonomy" id="1628251"/>
    <lineage>
        <taxon>Bacteria</taxon>
        <taxon>Pseudomonadati</taxon>
        <taxon>Bacteroidota</taxon>
        <taxon>Flavobacteriia</taxon>
        <taxon>Flavobacteriales</taxon>
        <taxon>Weeksellaceae</taxon>
        <taxon>Moheibacter</taxon>
    </lineage>
</organism>
<dbReference type="PRINTS" id="PR01021">
    <property type="entry name" value="OMPADOMAIN"/>
</dbReference>
<feature type="compositionally biased region" description="Polar residues" evidence="5">
    <location>
        <begin position="312"/>
        <end position="321"/>
    </location>
</feature>
<keyword evidence="3" id="KW-0998">Cell outer membrane</keyword>
<evidence type="ECO:0000256" key="1">
    <source>
        <dbReference type="ARBA" id="ARBA00004442"/>
    </source>
</evidence>
<keyword evidence="2 4" id="KW-0472">Membrane</keyword>
<dbReference type="Pfam" id="PF00691">
    <property type="entry name" value="OmpA"/>
    <property type="match status" value="1"/>
</dbReference>
<evidence type="ECO:0000259" key="6">
    <source>
        <dbReference type="PROSITE" id="PS51123"/>
    </source>
</evidence>
<comment type="caution">
    <text evidence="7">The sequence shown here is derived from an EMBL/GenBank/DDBJ whole genome shotgun (WGS) entry which is preliminary data.</text>
</comment>
<evidence type="ECO:0000313" key="7">
    <source>
        <dbReference type="EMBL" id="MET3731668.1"/>
    </source>
</evidence>
<reference evidence="7 8" key="1">
    <citation type="submission" date="2024-06" db="EMBL/GenBank/DDBJ databases">
        <title>Genomic Encyclopedia of Type Strains, Phase IV (KMG-IV): sequencing the most valuable type-strain genomes for metagenomic binning, comparative biology and taxonomic classification.</title>
        <authorList>
            <person name="Goeker M."/>
        </authorList>
    </citation>
    <scope>NUCLEOTIDE SEQUENCE [LARGE SCALE GENOMIC DNA]</scope>
    <source>
        <strain evidence="7 8">DSM 29388</strain>
    </source>
</reference>
<feature type="domain" description="OmpA-like" evidence="6">
    <location>
        <begin position="217"/>
        <end position="331"/>
    </location>
</feature>
<dbReference type="Gene3D" id="3.30.1330.60">
    <property type="entry name" value="OmpA-like domain"/>
    <property type="match status" value="1"/>
</dbReference>
<dbReference type="InterPro" id="IPR006665">
    <property type="entry name" value="OmpA-like"/>
</dbReference>
<keyword evidence="8" id="KW-1185">Reference proteome</keyword>
<evidence type="ECO:0000256" key="2">
    <source>
        <dbReference type="ARBA" id="ARBA00023136"/>
    </source>
</evidence>
<dbReference type="InterPro" id="IPR036737">
    <property type="entry name" value="OmpA-like_sf"/>
</dbReference>
<dbReference type="Proteomes" id="UP001549146">
    <property type="component" value="Unassembled WGS sequence"/>
</dbReference>
<evidence type="ECO:0000313" key="8">
    <source>
        <dbReference type="Proteomes" id="UP001549146"/>
    </source>
</evidence>
<sequence length="331" mass="37204">MKKTTLYLFVGVFMMNWACKNENTTQIEEEKTEVVVNEGEKNENEFDLTSIPVSNHELGKFPYFSLPENLKNQNNPIEKEFETLYIPIDGKFQPIDGKVWKSNIVADNTSGSTWSLPLFYKNYDAILTEVGGVKIFDGKLDAEQLKYLSDNATYLGEDGSIDYWNEPVKVYVIRRENGDDIFVQISGNSASGKIQILQKEAFKSTISLLNADEIEKALTEQGKVTLHINFDTDKASLKKDGIIAVNEIMAALKNEPNLNIEINGYTDNTGTAEHNLNLSKQRAETVKNELIKNGIAENRLKSNGFGQENPIADNTTDSGKAQNRRVELVKF</sequence>
<evidence type="ECO:0000256" key="4">
    <source>
        <dbReference type="PROSITE-ProRule" id="PRU00473"/>
    </source>
</evidence>
<dbReference type="SUPFAM" id="SSF103088">
    <property type="entry name" value="OmpA-like"/>
    <property type="match status" value="1"/>
</dbReference>
<evidence type="ECO:0000256" key="3">
    <source>
        <dbReference type="ARBA" id="ARBA00023237"/>
    </source>
</evidence>
<evidence type="ECO:0000256" key="5">
    <source>
        <dbReference type="SAM" id="MobiDB-lite"/>
    </source>
</evidence>
<name>A0ABV2LSW5_9FLAO</name>
<accession>A0ABV2LSW5</accession>
<protein>
    <submittedName>
        <fullName evidence="7">Outer membrane protein OmpA-like peptidoglycan-associated protein</fullName>
    </submittedName>
</protein>
<dbReference type="PANTHER" id="PTHR30329">
    <property type="entry name" value="STATOR ELEMENT OF FLAGELLAR MOTOR COMPLEX"/>
    <property type="match status" value="1"/>
</dbReference>
<proteinExistence type="predicted"/>
<dbReference type="EMBL" id="JBEPMO010000005">
    <property type="protein sequence ID" value="MET3731668.1"/>
    <property type="molecule type" value="Genomic_DNA"/>
</dbReference>
<dbReference type="InterPro" id="IPR050330">
    <property type="entry name" value="Bact_OuterMem_StrucFunc"/>
</dbReference>
<comment type="subcellular location">
    <subcellularLocation>
        <location evidence="1">Cell outer membrane</location>
    </subcellularLocation>
</comment>
<dbReference type="PROSITE" id="PS51123">
    <property type="entry name" value="OMPA_2"/>
    <property type="match status" value="1"/>
</dbReference>